<gene>
    <name evidence="8" type="primary">LOC106472315</name>
</gene>
<reference evidence="8" key="1">
    <citation type="submission" date="2025-08" db="UniProtKB">
        <authorList>
            <consortium name="RefSeq"/>
        </authorList>
    </citation>
    <scope>IDENTIFICATION</scope>
    <source>
        <tissue evidence="8">Muscle</tissue>
    </source>
</reference>
<dbReference type="PANTHER" id="PTHR43895">
    <property type="entry name" value="CALCIUM/CALMODULIN-DEPENDENT PROTEIN KINASE KINASE-RELATED"/>
    <property type="match status" value="1"/>
</dbReference>
<evidence type="ECO:0000256" key="4">
    <source>
        <dbReference type="ARBA" id="ARBA00022777"/>
    </source>
</evidence>
<accession>A0ABM1TL75</accession>
<dbReference type="PROSITE" id="PS50011">
    <property type="entry name" value="PROTEIN_KINASE_DOM"/>
    <property type="match status" value="1"/>
</dbReference>
<dbReference type="InterPro" id="IPR000719">
    <property type="entry name" value="Prot_kinase_dom"/>
</dbReference>
<keyword evidence="4" id="KW-0418">Kinase</keyword>
<keyword evidence="5" id="KW-0067">ATP-binding</keyword>
<keyword evidence="2" id="KW-0808">Transferase</keyword>
<dbReference type="PROSITE" id="PS00108">
    <property type="entry name" value="PROTEIN_KINASE_ST"/>
    <property type="match status" value="1"/>
</dbReference>
<feature type="non-terminal residue" evidence="8">
    <location>
        <position position="1"/>
    </location>
</feature>
<dbReference type="Pfam" id="PF00069">
    <property type="entry name" value="Pkinase"/>
    <property type="match status" value="1"/>
</dbReference>
<dbReference type="Gene3D" id="1.10.510.10">
    <property type="entry name" value="Transferase(Phosphotransferase) domain 1"/>
    <property type="match status" value="1"/>
</dbReference>
<dbReference type="SMART" id="SM00220">
    <property type="entry name" value="S_TKc"/>
    <property type="match status" value="1"/>
</dbReference>
<protein>
    <submittedName>
        <fullName evidence="8">Calcium/calmodulin-dependent protein kinase kinase 1-like</fullName>
    </submittedName>
</protein>
<evidence type="ECO:0000256" key="3">
    <source>
        <dbReference type="ARBA" id="ARBA00022741"/>
    </source>
</evidence>
<evidence type="ECO:0000256" key="2">
    <source>
        <dbReference type="ARBA" id="ARBA00022679"/>
    </source>
</evidence>
<keyword evidence="1" id="KW-0723">Serine/threonine-protein kinase</keyword>
<dbReference type="RefSeq" id="XP_022256631.1">
    <property type="nucleotide sequence ID" value="XM_022400923.1"/>
</dbReference>
<proteinExistence type="predicted"/>
<evidence type="ECO:0000259" key="6">
    <source>
        <dbReference type="PROSITE" id="PS50011"/>
    </source>
</evidence>
<keyword evidence="3" id="KW-0547">Nucleotide-binding</keyword>
<dbReference type="InterPro" id="IPR011009">
    <property type="entry name" value="Kinase-like_dom_sf"/>
</dbReference>
<keyword evidence="7" id="KW-1185">Reference proteome</keyword>
<evidence type="ECO:0000313" key="8">
    <source>
        <dbReference type="RefSeq" id="XP_022256631.1"/>
    </source>
</evidence>
<dbReference type="PANTHER" id="PTHR43895:SF164">
    <property type="entry name" value="CALCIUM_CALMODULIN-DEPENDENT PROTEIN KINASE KINASE"/>
    <property type="match status" value="1"/>
</dbReference>
<feature type="domain" description="Protein kinase" evidence="6">
    <location>
        <begin position="1"/>
        <end position="179"/>
    </location>
</feature>
<evidence type="ECO:0000313" key="7">
    <source>
        <dbReference type="Proteomes" id="UP000694941"/>
    </source>
</evidence>
<evidence type="ECO:0000256" key="1">
    <source>
        <dbReference type="ARBA" id="ARBA00022527"/>
    </source>
</evidence>
<evidence type="ECO:0000256" key="5">
    <source>
        <dbReference type="ARBA" id="ARBA00022840"/>
    </source>
</evidence>
<organism evidence="7 8">
    <name type="scientific">Limulus polyphemus</name>
    <name type="common">Atlantic horseshoe crab</name>
    <dbReference type="NCBI Taxonomy" id="6850"/>
    <lineage>
        <taxon>Eukaryota</taxon>
        <taxon>Metazoa</taxon>
        <taxon>Ecdysozoa</taxon>
        <taxon>Arthropoda</taxon>
        <taxon>Chelicerata</taxon>
        <taxon>Merostomata</taxon>
        <taxon>Xiphosura</taxon>
        <taxon>Limulidae</taxon>
        <taxon>Limulus</taxon>
    </lineage>
</organism>
<dbReference type="GeneID" id="106472315"/>
<dbReference type="Proteomes" id="UP000694941">
    <property type="component" value="Unplaced"/>
</dbReference>
<name>A0ABM1TL75_LIMPO</name>
<sequence length="263" mass="29986">NGSICRAVIEIPTEEVLSEERAWKYFRDVVLGIEYLHCQKIIHRDIKPSNLLLDDKDNILIADFGVCNQFEGVDAILSGTAGTPAFVAPEALRGNKGRYSGKAVDIWAMGVTLYSFVFGNVPFLDDNILVLYNKIKKQPLTFPTNPQISGELKDLVRRMLYKDPVERITISEIKAHSWVTKFNTYPLLTEEGNCVLIEVTQEEIDQCVWSVPKLDTLILVKSMLKKHSFGNPFKDNQFQCQSQFLRRERSNSAPSSYELYMDK</sequence>
<dbReference type="InterPro" id="IPR008271">
    <property type="entry name" value="Ser/Thr_kinase_AS"/>
</dbReference>
<dbReference type="SUPFAM" id="SSF56112">
    <property type="entry name" value="Protein kinase-like (PK-like)"/>
    <property type="match status" value="1"/>
</dbReference>